<comment type="caution">
    <text evidence="5">The sequence shown here is derived from an EMBL/GenBank/DDBJ whole genome shotgun (WGS) entry which is preliminary data.</text>
</comment>
<organism evidence="5 6">
    <name type="scientific">Paenibacillus xylanilyticus</name>
    <dbReference type="NCBI Taxonomy" id="248903"/>
    <lineage>
        <taxon>Bacteria</taxon>
        <taxon>Bacillati</taxon>
        <taxon>Bacillota</taxon>
        <taxon>Bacilli</taxon>
        <taxon>Bacillales</taxon>
        <taxon>Paenibacillaceae</taxon>
        <taxon>Paenibacillus</taxon>
    </lineage>
</organism>
<dbReference type="PROSITE" id="PS01124">
    <property type="entry name" value="HTH_ARAC_FAMILY_2"/>
    <property type="match status" value="1"/>
</dbReference>
<keyword evidence="3" id="KW-0804">Transcription</keyword>
<sequence length="281" mass="32814">MIELRIPPLPYYLGSGRTEYKIGDQHPHRSNIGAYDLLILVRGEMHIGENGSAWTLTKGDMLLLLPDAEHYPLQPCDQDTVFYWVHFEHAPRRDVFPEEKTENNPSLYSTRPFINPYTLRLPKYMHLPDSWTVFGMVEQLLAQPPALSFWQEQHLLGELLGLLEEGSFGRTDSVASRLAERTAVYLQANYREKITNDSIASALHFHPNYIVRCMKARYGCTPSDYLQQYRLERAKRFLVTTDWSIDRVAEEVGFRHSPYFSSCFKREFGLSPLQFRRQYMK</sequence>
<dbReference type="InterPro" id="IPR037923">
    <property type="entry name" value="HTH-like"/>
</dbReference>
<feature type="domain" description="HTH araC/xylS-type" evidence="4">
    <location>
        <begin position="180"/>
        <end position="278"/>
    </location>
</feature>
<keyword evidence="1" id="KW-0805">Transcription regulation</keyword>
<dbReference type="EMBL" id="JABMCB010000202">
    <property type="protein sequence ID" value="NUU79245.1"/>
    <property type="molecule type" value="Genomic_DNA"/>
</dbReference>
<keyword evidence="6" id="KW-1185">Reference proteome</keyword>
<evidence type="ECO:0000313" key="5">
    <source>
        <dbReference type="EMBL" id="NUU79245.1"/>
    </source>
</evidence>
<keyword evidence="2" id="KW-0238">DNA-binding</keyword>
<dbReference type="SMART" id="SM00342">
    <property type="entry name" value="HTH_ARAC"/>
    <property type="match status" value="1"/>
</dbReference>
<name>A0A7Y6C2A9_9BACL</name>
<dbReference type="GO" id="GO:0043565">
    <property type="term" value="F:sequence-specific DNA binding"/>
    <property type="evidence" value="ECO:0007669"/>
    <property type="project" value="InterPro"/>
</dbReference>
<evidence type="ECO:0000313" key="6">
    <source>
        <dbReference type="Proteomes" id="UP000526125"/>
    </source>
</evidence>
<evidence type="ECO:0000256" key="3">
    <source>
        <dbReference type="ARBA" id="ARBA00023163"/>
    </source>
</evidence>
<dbReference type="InterPro" id="IPR018062">
    <property type="entry name" value="HTH_AraC-typ_CS"/>
</dbReference>
<dbReference type="InterPro" id="IPR009057">
    <property type="entry name" value="Homeodomain-like_sf"/>
</dbReference>
<dbReference type="AlphaFoldDB" id="A0A7Y6C2A9"/>
<dbReference type="InterPro" id="IPR018060">
    <property type="entry name" value="HTH_AraC"/>
</dbReference>
<gene>
    <name evidence="5" type="ORF">HP552_29020</name>
</gene>
<dbReference type="SUPFAM" id="SSF46689">
    <property type="entry name" value="Homeodomain-like"/>
    <property type="match status" value="2"/>
</dbReference>
<dbReference type="RefSeq" id="WP_175398819.1">
    <property type="nucleotide sequence ID" value="NZ_JABMCB010000202.1"/>
</dbReference>
<dbReference type="Pfam" id="PF12833">
    <property type="entry name" value="HTH_18"/>
    <property type="match status" value="1"/>
</dbReference>
<evidence type="ECO:0000256" key="1">
    <source>
        <dbReference type="ARBA" id="ARBA00023015"/>
    </source>
</evidence>
<dbReference type="Gene3D" id="1.10.10.60">
    <property type="entry name" value="Homeodomain-like"/>
    <property type="match status" value="2"/>
</dbReference>
<dbReference type="GO" id="GO:0003700">
    <property type="term" value="F:DNA-binding transcription factor activity"/>
    <property type="evidence" value="ECO:0007669"/>
    <property type="project" value="InterPro"/>
</dbReference>
<reference evidence="5 6" key="1">
    <citation type="submission" date="2020-05" db="EMBL/GenBank/DDBJ databases">
        <title>Genome Sequencing of Type Strains.</title>
        <authorList>
            <person name="Lemaire J.F."/>
            <person name="Inderbitzin P."/>
            <person name="Gregorio O.A."/>
            <person name="Collins S.B."/>
            <person name="Wespe N."/>
            <person name="Knight-Connoni V."/>
        </authorList>
    </citation>
    <scope>NUCLEOTIDE SEQUENCE [LARGE SCALE GENOMIC DNA]</scope>
    <source>
        <strain evidence="5 6">LMG 21957</strain>
    </source>
</reference>
<proteinExistence type="predicted"/>
<protein>
    <submittedName>
        <fullName evidence="5">Helix-turn-helix transcriptional regulator</fullName>
    </submittedName>
</protein>
<dbReference type="InterPro" id="IPR020449">
    <property type="entry name" value="Tscrpt_reg_AraC-type_HTH"/>
</dbReference>
<dbReference type="Proteomes" id="UP000526125">
    <property type="component" value="Unassembled WGS sequence"/>
</dbReference>
<dbReference type="PANTHER" id="PTHR43280:SF2">
    <property type="entry name" value="HTH-TYPE TRANSCRIPTIONAL REGULATOR EXSA"/>
    <property type="match status" value="1"/>
</dbReference>
<accession>A0A7Y6C2A9</accession>
<dbReference type="SUPFAM" id="SSF51215">
    <property type="entry name" value="Regulatory protein AraC"/>
    <property type="match status" value="1"/>
</dbReference>
<dbReference type="PROSITE" id="PS00041">
    <property type="entry name" value="HTH_ARAC_FAMILY_1"/>
    <property type="match status" value="1"/>
</dbReference>
<dbReference type="PANTHER" id="PTHR43280">
    <property type="entry name" value="ARAC-FAMILY TRANSCRIPTIONAL REGULATOR"/>
    <property type="match status" value="1"/>
</dbReference>
<dbReference type="PRINTS" id="PR00032">
    <property type="entry name" value="HTHARAC"/>
</dbReference>
<evidence type="ECO:0000256" key="2">
    <source>
        <dbReference type="ARBA" id="ARBA00023125"/>
    </source>
</evidence>
<evidence type="ECO:0000259" key="4">
    <source>
        <dbReference type="PROSITE" id="PS01124"/>
    </source>
</evidence>